<reference evidence="1" key="1">
    <citation type="submission" date="2023-06" db="EMBL/GenBank/DDBJ databases">
        <authorList>
            <consortium name="Lawrence Berkeley National Laboratory"/>
            <person name="Ahrendt S."/>
            <person name="Sahu N."/>
            <person name="Indic B."/>
            <person name="Wong-Bajracharya J."/>
            <person name="Merenyi Z."/>
            <person name="Ke H.-M."/>
            <person name="Monk M."/>
            <person name="Kocsube S."/>
            <person name="Drula E."/>
            <person name="Lipzen A."/>
            <person name="Balint B."/>
            <person name="Henrissat B."/>
            <person name="Andreopoulos B."/>
            <person name="Martin F.M."/>
            <person name="Harder C.B."/>
            <person name="Rigling D."/>
            <person name="Ford K.L."/>
            <person name="Foster G.D."/>
            <person name="Pangilinan J."/>
            <person name="Papanicolaou A."/>
            <person name="Barry K."/>
            <person name="LaButti K."/>
            <person name="Viragh M."/>
            <person name="Koriabine M."/>
            <person name="Yan M."/>
            <person name="Riley R."/>
            <person name="Champramary S."/>
            <person name="Plett K.L."/>
            <person name="Tsai I.J."/>
            <person name="Slot J."/>
            <person name="Sipos G."/>
            <person name="Plett J."/>
            <person name="Nagy L.G."/>
            <person name="Grigoriev I.V."/>
        </authorList>
    </citation>
    <scope>NUCLEOTIDE SEQUENCE</scope>
    <source>
        <strain evidence="1">CCBAS 213</strain>
    </source>
</reference>
<evidence type="ECO:0000313" key="1">
    <source>
        <dbReference type="EMBL" id="KAK0444605.1"/>
    </source>
</evidence>
<accession>A0AA39MSX2</accession>
<protein>
    <submittedName>
        <fullName evidence="1">Uncharacterized protein</fullName>
    </submittedName>
</protein>
<sequence length="202" mass="22771">MFLRTVTTHPALLASQRNNLFLRGRLRISAPYIWRNQHPKYIYTYKSGGDVKSKPTEPLTVTTMSSPSTLTEWTQSQFSSLFKPSENQLQEVSVFAADAQVMVNHTQVSVEQFKKSLADKFGAGIVQDVNIDWKELIHDDESGIVAGFVDVTRSMKFRIRVGPAQIHTYISVSMKIAQDGDQRAVSQMFYTSVDKAAELHLV</sequence>
<dbReference type="RefSeq" id="XP_060325175.1">
    <property type="nucleotide sequence ID" value="XM_060474393.1"/>
</dbReference>
<gene>
    <name evidence="1" type="ORF">EV420DRAFT_1573820</name>
</gene>
<name>A0AA39MSX2_ARMTA</name>
<dbReference type="EMBL" id="JAUEPS010000053">
    <property type="protein sequence ID" value="KAK0444605.1"/>
    <property type="molecule type" value="Genomic_DNA"/>
</dbReference>
<organism evidence="1 2">
    <name type="scientific">Armillaria tabescens</name>
    <name type="common">Ringless honey mushroom</name>
    <name type="synonym">Agaricus tabescens</name>
    <dbReference type="NCBI Taxonomy" id="1929756"/>
    <lineage>
        <taxon>Eukaryota</taxon>
        <taxon>Fungi</taxon>
        <taxon>Dikarya</taxon>
        <taxon>Basidiomycota</taxon>
        <taxon>Agaricomycotina</taxon>
        <taxon>Agaricomycetes</taxon>
        <taxon>Agaricomycetidae</taxon>
        <taxon>Agaricales</taxon>
        <taxon>Marasmiineae</taxon>
        <taxon>Physalacriaceae</taxon>
        <taxon>Desarmillaria</taxon>
    </lineage>
</organism>
<dbReference type="GeneID" id="85357941"/>
<proteinExistence type="predicted"/>
<dbReference type="Proteomes" id="UP001175211">
    <property type="component" value="Unassembled WGS sequence"/>
</dbReference>
<comment type="caution">
    <text evidence="1">The sequence shown here is derived from an EMBL/GenBank/DDBJ whole genome shotgun (WGS) entry which is preliminary data.</text>
</comment>
<evidence type="ECO:0000313" key="2">
    <source>
        <dbReference type="Proteomes" id="UP001175211"/>
    </source>
</evidence>
<keyword evidence="2" id="KW-1185">Reference proteome</keyword>
<dbReference type="AlphaFoldDB" id="A0AA39MSX2"/>